<feature type="chain" id="PRO_5045803749" evidence="1">
    <location>
        <begin position="28"/>
        <end position="168"/>
    </location>
</feature>
<comment type="caution">
    <text evidence="3">The sequence shown here is derived from an EMBL/GenBank/DDBJ whole genome shotgun (WGS) entry which is preliminary data.</text>
</comment>
<feature type="signal peptide" evidence="1">
    <location>
        <begin position="1"/>
        <end position="27"/>
    </location>
</feature>
<keyword evidence="4" id="KW-1185">Reference proteome</keyword>
<dbReference type="SMART" id="SM00754">
    <property type="entry name" value="CHRD"/>
    <property type="match status" value="1"/>
</dbReference>
<dbReference type="InterPro" id="IPR010895">
    <property type="entry name" value="CHRD"/>
</dbReference>
<dbReference type="RefSeq" id="WP_311673858.1">
    <property type="nucleotide sequence ID" value="NZ_JAVREQ010000012.1"/>
</dbReference>
<dbReference type="EMBL" id="JAVREQ010000012">
    <property type="protein sequence ID" value="MDT0380085.1"/>
    <property type="molecule type" value="Genomic_DNA"/>
</dbReference>
<sequence length="168" mass="18119">MRVVSLAAAAALGASVLLTTVAAPAGADAMGGGKHKVTGWAHLDGEQEVPGPGDRNGEGRFRYKIENGTFCYKLSVRRVATPTAAHIHFGPRGEAGPIAVTLKTPPRNGTVSDCIRARSWQNPNNAARVLTFWELEGIKKDPFFFYVNVHNERFPAGAVRGQLMKSHR</sequence>
<accession>A0ABU2NSW8</accession>
<name>A0ABU2NSW8_9ACTN</name>
<evidence type="ECO:0000259" key="2">
    <source>
        <dbReference type="SMART" id="SM00754"/>
    </source>
</evidence>
<evidence type="ECO:0000313" key="4">
    <source>
        <dbReference type="Proteomes" id="UP001183414"/>
    </source>
</evidence>
<proteinExistence type="predicted"/>
<organism evidence="3 4">
    <name type="scientific">Streptomyces hazeniae</name>
    <dbReference type="NCBI Taxonomy" id="3075538"/>
    <lineage>
        <taxon>Bacteria</taxon>
        <taxon>Bacillati</taxon>
        <taxon>Actinomycetota</taxon>
        <taxon>Actinomycetes</taxon>
        <taxon>Kitasatosporales</taxon>
        <taxon>Streptomycetaceae</taxon>
        <taxon>Streptomyces</taxon>
    </lineage>
</organism>
<feature type="domain" description="CHRD" evidence="2">
    <location>
        <begin position="37"/>
        <end position="165"/>
    </location>
</feature>
<evidence type="ECO:0000256" key="1">
    <source>
        <dbReference type="SAM" id="SignalP"/>
    </source>
</evidence>
<protein>
    <submittedName>
        <fullName evidence="3">CHRD domain-containing protein</fullName>
    </submittedName>
</protein>
<dbReference type="Proteomes" id="UP001183414">
    <property type="component" value="Unassembled WGS sequence"/>
</dbReference>
<reference evidence="4" key="1">
    <citation type="submission" date="2023-07" db="EMBL/GenBank/DDBJ databases">
        <title>30 novel species of actinomycetes from the DSMZ collection.</title>
        <authorList>
            <person name="Nouioui I."/>
        </authorList>
    </citation>
    <scope>NUCLEOTIDE SEQUENCE [LARGE SCALE GENOMIC DNA]</scope>
    <source>
        <strain evidence="4">DSM 42041</strain>
    </source>
</reference>
<gene>
    <name evidence="3" type="ORF">RM572_15090</name>
</gene>
<keyword evidence="1" id="KW-0732">Signal</keyword>
<evidence type="ECO:0000313" key="3">
    <source>
        <dbReference type="EMBL" id="MDT0380085.1"/>
    </source>
</evidence>
<dbReference type="Pfam" id="PF07452">
    <property type="entry name" value="CHRD"/>
    <property type="match status" value="1"/>
</dbReference>